<dbReference type="Proteomes" id="UP001222325">
    <property type="component" value="Unassembled WGS sequence"/>
</dbReference>
<protein>
    <submittedName>
        <fullName evidence="1">Uncharacterized protein</fullName>
    </submittedName>
</protein>
<dbReference type="AlphaFoldDB" id="A0AAD6TQN7"/>
<proteinExistence type="predicted"/>
<accession>A0AAD6TQN7</accession>
<name>A0AAD6TQN7_9AGAR</name>
<keyword evidence="2" id="KW-1185">Reference proteome</keyword>
<reference evidence="1" key="1">
    <citation type="submission" date="2023-03" db="EMBL/GenBank/DDBJ databases">
        <title>Massive genome expansion in bonnet fungi (Mycena s.s.) driven by repeated elements and novel gene families across ecological guilds.</title>
        <authorList>
            <consortium name="Lawrence Berkeley National Laboratory"/>
            <person name="Harder C.B."/>
            <person name="Miyauchi S."/>
            <person name="Viragh M."/>
            <person name="Kuo A."/>
            <person name="Thoen E."/>
            <person name="Andreopoulos B."/>
            <person name="Lu D."/>
            <person name="Skrede I."/>
            <person name="Drula E."/>
            <person name="Henrissat B."/>
            <person name="Morin E."/>
            <person name="Kohler A."/>
            <person name="Barry K."/>
            <person name="LaButti K."/>
            <person name="Morin E."/>
            <person name="Salamov A."/>
            <person name="Lipzen A."/>
            <person name="Mereny Z."/>
            <person name="Hegedus B."/>
            <person name="Baldrian P."/>
            <person name="Stursova M."/>
            <person name="Weitz H."/>
            <person name="Taylor A."/>
            <person name="Grigoriev I.V."/>
            <person name="Nagy L.G."/>
            <person name="Martin F."/>
            <person name="Kauserud H."/>
        </authorList>
    </citation>
    <scope>NUCLEOTIDE SEQUENCE</scope>
    <source>
        <strain evidence="1">CBHHK173m</strain>
    </source>
</reference>
<organism evidence="1 2">
    <name type="scientific">Mycena belliarum</name>
    <dbReference type="NCBI Taxonomy" id="1033014"/>
    <lineage>
        <taxon>Eukaryota</taxon>
        <taxon>Fungi</taxon>
        <taxon>Dikarya</taxon>
        <taxon>Basidiomycota</taxon>
        <taxon>Agaricomycotina</taxon>
        <taxon>Agaricomycetes</taxon>
        <taxon>Agaricomycetidae</taxon>
        <taxon>Agaricales</taxon>
        <taxon>Marasmiineae</taxon>
        <taxon>Mycenaceae</taxon>
        <taxon>Mycena</taxon>
    </lineage>
</organism>
<evidence type="ECO:0000313" key="2">
    <source>
        <dbReference type="Proteomes" id="UP001222325"/>
    </source>
</evidence>
<gene>
    <name evidence="1" type="ORF">B0H15DRAFT_958557</name>
</gene>
<sequence length="281" mass="28699">MSSFGVRTGLIADVARMRPQTSLAVSPPAISTFVMLGIRKFSSLDARAATAGMAWTRWGLDTTARERLSTAAASPRSGTDLVVDHARVWHQARVGPHVQHAWTIGSAVEAASRSGLRACATRATPAYSAGPAHRDAIPAPPPPLPPSSTDARAANAIPTASVTSTVFAHPICTGMGRSAVVYAGAASVTKETIAGSVPHSAQSASPAGASHPTYGFYGYGYGSVPVYPRVYPCPTLKAVGVKETMQVVTGAGQVSLEGGSIGARTSAGGGIEQGRHGDVEA</sequence>
<evidence type="ECO:0000313" key="1">
    <source>
        <dbReference type="EMBL" id="KAJ7065116.1"/>
    </source>
</evidence>
<dbReference type="EMBL" id="JARJCN010000182">
    <property type="protein sequence ID" value="KAJ7065116.1"/>
    <property type="molecule type" value="Genomic_DNA"/>
</dbReference>
<comment type="caution">
    <text evidence="1">The sequence shown here is derived from an EMBL/GenBank/DDBJ whole genome shotgun (WGS) entry which is preliminary data.</text>
</comment>